<feature type="region of interest" description="Disordered" evidence="6">
    <location>
        <begin position="72"/>
        <end position="113"/>
    </location>
</feature>
<comment type="similarity">
    <text evidence="2">Belongs to the TRAFAC class translation factor GTPase superfamily. Classic translation factor GTPase family. EF-Tu/EF-1A subfamily.</text>
</comment>
<dbReference type="AlphaFoldDB" id="A0A2K3DWB3"/>
<keyword evidence="9" id="KW-1185">Reference proteome</keyword>
<proteinExistence type="inferred from homology"/>
<accession>A0A2K3DWB3</accession>
<dbReference type="RefSeq" id="XP_042925807.1">
    <property type="nucleotide sequence ID" value="XM_043060678.1"/>
</dbReference>
<dbReference type="GO" id="GO:0003924">
    <property type="term" value="F:GTPase activity"/>
    <property type="evidence" value="ECO:0007669"/>
    <property type="project" value="InterPro"/>
</dbReference>
<dbReference type="PROSITE" id="PS51722">
    <property type="entry name" value="G_TR_2"/>
    <property type="match status" value="1"/>
</dbReference>
<protein>
    <recommendedName>
        <fullName evidence="3">Elongation factor Tu, chloroplastic</fullName>
    </recommendedName>
</protein>
<comment type="function">
    <text evidence="1">This protein promotes the GTP-dependent binding of aminoacyl-tRNA to the A-site of ribosomes during protein biosynthesis.</text>
</comment>
<evidence type="ECO:0000256" key="4">
    <source>
        <dbReference type="ARBA" id="ARBA00022741"/>
    </source>
</evidence>
<gene>
    <name evidence="8" type="ORF">CHLRE_03g159650v5</name>
</gene>
<dbReference type="InParanoid" id="A0A2K3DWB3"/>
<evidence type="ECO:0000256" key="3">
    <source>
        <dbReference type="ARBA" id="ARBA00021392"/>
    </source>
</evidence>
<dbReference type="Gene3D" id="2.40.30.10">
    <property type="entry name" value="Translation factors"/>
    <property type="match status" value="1"/>
</dbReference>
<dbReference type="OrthoDB" id="248233at2759"/>
<feature type="domain" description="Tr-type G" evidence="7">
    <location>
        <begin position="217"/>
        <end position="445"/>
    </location>
</feature>
<keyword evidence="5" id="KW-0342">GTP-binding</keyword>
<dbReference type="Pfam" id="PF00009">
    <property type="entry name" value="GTP_EFTU"/>
    <property type="match status" value="1"/>
</dbReference>
<dbReference type="PANTHER" id="PTHR43721:SF9">
    <property type="entry name" value="GTP-BINDING PROTEIN 1"/>
    <property type="match status" value="1"/>
</dbReference>
<dbReference type="SUPFAM" id="SSF50465">
    <property type="entry name" value="EF-Tu/eEF-1alpha/eIF2-gamma C-terminal domain"/>
    <property type="match status" value="1"/>
</dbReference>
<organism evidence="8 9">
    <name type="scientific">Chlamydomonas reinhardtii</name>
    <name type="common">Chlamydomonas smithii</name>
    <dbReference type="NCBI Taxonomy" id="3055"/>
    <lineage>
        <taxon>Eukaryota</taxon>
        <taxon>Viridiplantae</taxon>
        <taxon>Chlorophyta</taxon>
        <taxon>core chlorophytes</taxon>
        <taxon>Chlorophyceae</taxon>
        <taxon>CS clade</taxon>
        <taxon>Chlamydomonadales</taxon>
        <taxon>Chlamydomonadaceae</taxon>
        <taxon>Chlamydomonas</taxon>
    </lineage>
</organism>
<dbReference type="Pfam" id="PF03144">
    <property type="entry name" value="GTP_EFTU_D2"/>
    <property type="match status" value="1"/>
</dbReference>
<evidence type="ECO:0000259" key="7">
    <source>
        <dbReference type="PROSITE" id="PS51722"/>
    </source>
</evidence>
<dbReference type="GO" id="GO:0003746">
    <property type="term" value="F:translation elongation factor activity"/>
    <property type="evidence" value="ECO:0000318"/>
    <property type="project" value="GO_Central"/>
</dbReference>
<dbReference type="FunFam" id="2.40.30.10:FF:000014">
    <property type="entry name" value="Probable GTP-binding protein 1"/>
    <property type="match status" value="1"/>
</dbReference>
<dbReference type="InterPro" id="IPR035531">
    <property type="entry name" value="GTPBP1-like"/>
</dbReference>
<dbReference type="GO" id="GO:0006414">
    <property type="term" value="P:translational elongation"/>
    <property type="evidence" value="ECO:0000318"/>
    <property type="project" value="GO_Central"/>
</dbReference>
<dbReference type="Proteomes" id="UP000006906">
    <property type="component" value="Chromosome 3"/>
</dbReference>
<evidence type="ECO:0000313" key="9">
    <source>
        <dbReference type="Proteomes" id="UP000006906"/>
    </source>
</evidence>
<dbReference type="InterPro" id="IPR009001">
    <property type="entry name" value="Transl_elong_EF1A/Init_IF2_C"/>
</dbReference>
<feature type="compositionally biased region" description="Low complexity" evidence="6">
    <location>
        <begin position="93"/>
        <end position="103"/>
    </location>
</feature>
<dbReference type="SUPFAM" id="SSF50447">
    <property type="entry name" value="Translation proteins"/>
    <property type="match status" value="1"/>
</dbReference>
<dbReference type="PaxDb" id="3055-EDP00093"/>
<dbReference type="CDD" id="cd03708">
    <property type="entry name" value="GTPBP_III"/>
    <property type="match status" value="1"/>
</dbReference>
<dbReference type="InterPro" id="IPR009000">
    <property type="entry name" value="Transl_B-barrel_sf"/>
</dbReference>
<dbReference type="InterPro" id="IPR050055">
    <property type="entry name" value="EF-Tu_GTPase"/>
</dbReference>
<evidence type="ECO:0000256" key="5">
    <source>
        <dbReference type="ARBA" id="ARBA00023134"/>
    </source>
</evidence>
<dbReference type="CDD" id="cd03694">
    <property type="entry name" value="GTPBP_II"/>
    <property type="match status" value="1"/>
</dbReference>
<feature type="compositionally biased region" description="Basic and acidic residues" evidence="6">
    <location>
        <begin position="652"/>
        <end position="670"/>
    </location>
</feature>
<dbReference type="GO" id="GO:0005525">
    <property type="term" value="F:GTP binding"/>
    <property type="evidence" value="ECO:0007669"/>
    <property type="project" value="UniProtKB-KW"/>
</dbReference>
<dbReference type="InterPro" id="IPR004161">
    <property type="entry name" value="EFTu-like_2"/>
</dbReference>
<feature type="compositionally biased region" description="Low complexity" evidence="6">
    <location>
        <begin position="680"/>
        <end position="713"/>
    </location>
</feature>
<dbReference type="EMBL" id="CM008964">
    <property type="protein sequence ID" value="PNW84819.1"/>
    <property type="molecule type" value="Genomic_DNA"/>
</dbReference>
<reference evidence="8 9" key="1">
    <citation type="journal article" date="2007" name="Science">
        <title>The Chlamydomonas genome reveals the evolution of key animal and plant functions.</title>
        <authorList>
            <person name="Merchant S.S."/>
            <person name="Prochnik S.E."/>
            <person name="Vallon O."/>
            <person name="Harris E.H."/>
            <person name="Karpowicz S.J."/>
            <person name="Witman G.B."/>
            <person name="Terry A."/>
            <person name="Salamov A."/>
            <person name="Fritz-Laylin L.K."/>
            <person name="Marechal-Drouard L."/>
            <person name="Marshall W.F."/>
            <person name="Qu L.H."/>
            <person name="Nelson D.R."/>
            <person name="Sanderfoot A.A."/>
            <person name="Spalding M.H."/>
            <person name="Kapitonov V.V."/>
            <person name="Ren Q."/>
            <person name="Ferris P."/>
            <person name="Lindquist E."/>
            <person name="Shapiro H."/>
            <person name="Lucas S.M."/>
            <person name="Grimwood J."/>
            <person name="Schmutz J."/>
            <person name="Cardol P."/>
            <person name="Cerutti H."/>
            <person name="Chanfreau G."/>
            <person name="Chen C.L."/>
            <person name="Cognat V."/>
            <person name="Croft M.T."/>
            <person name="Dent R."/>
            <person name="Dutcher S."/>
            <person name="Fernandez E."/>
            <person name="Fukuzawa H."/>
            <person name="Gonzalez-Ballester D."/>
            <person name="Gonzalez-Halphen D."/>
            <person name="Hallmann A."/>
            <person name="Hanikenne M."/>
            <person name="Hippler M."/>
            <person name="Inwood W."/>
            <person name="Jabbari K."/>
            <person name="Kalanon M."/>
            <person name="Kuras R."/>
            <person name="Lefebvre P.A."/>
            <person name="Lemaire S.D."/>
            <person name="Lobanov A.V."/>
            <person name="Lohr M."/>
            <person name="Manuell A."/>
            <person name="Meier I."/>
            <person name="Mets L."/>
            <person name="Mittag M."/>
            <person name="Mittelmeier T."/>
            <person name="Moroney J.V."/>
            <person name="Moseley J."/>
            <person name="Napoli C."/>
            <person name="Nedelcu A.M."/>
            <person name="Niyogi K."/>
            <person name="Novoselov S.V."/>
            <person name="Paulsen I.T."/>
            <person name="Pazour G."/>
            <person name="Purton S."/>
            <person name="Ral J.P."/>
            <person name="Riano-Pachon D.M."/>
            <person name="Riekhof W."/>
            <person name="Rymarquis L."/>
            <person name="Schroda M."/>
            <person name="Stern D."/>
            <person name="Umen J."/>
            <person name="Willows R."/>
            <person name="Wilson N."/>
            <person name="Zimmer S.L."/>
            <person name="Allmer J."/>
            <person name="Balk J."/>
            <person name="Bisova K."/>
            <person name="Chen C.J."/>
            <person name="Elias M."/>
            <person name="Gendler K."/>
            <person name="Hauser C."/>
            <person name="Lamb M.R."/>
            <person name="Ledford H."/>
            <person name="Long J.C."/>
            <person name="Minagawa J."/>
            <person name="Page M.D."/>
            <person name="Pan J."/>
            <person name="Pootakham W."/>
            <person name="Roje S."/>
            <person name="Rose A."/>
            <person name="Stahlberg E."/>
            <person name="Terauchi A.M."/>
            <person name="Yang P."/>
            <person name="Ball S."/>
            <person name="Bowler C."/>
            <person name="Dieckmann C.L."/>
            <person name="Gladyshev V.N."/>
            <person name="Green P."/>
            <person name="Jorgensen R."/>
            <person name="Mayfield S."/>
            <person name="Mueller-Roeber B."/>
            <person name="Rajamani S."/>
            <person name="Sayre R.T."/>
            <person name="Brokstein P."/>
            <person name="Dubchak I."/>
            <person name="Goodstein D."/>
            <person name="Hornick L."/>
            <person name="Huang Y.W."/>
            <person name="Jhaveri J."/>
            <person name="Luo Y."/>
            <person name="Martinez D."/>
            <person name="Ngau W.C."/>
            <person name="Otillar B."/>
            <person name="Poliakov A."/>
            <person name="Porter A."/>
            <person name="Szajkowski L."/>
            <person name="Werner G."/>
            <person name="Zhou K."/>
            <person name="Grigoriev I.V."/>
            <person name="Rokhsar D.S."/>
            <person name="Grossman A.R."/>
        </authorList>
    </citation>
    <scope>NUCLEOTIDE SEQUENCE [LARGE SCALE GENOMIC DNA]</scope>
    <source>
        <strain evidence="9">CC-503</strain>
    </source>
</reference>
<dbReference type="OMA" id="FRFIQRP"/>
<dbReference type="FunFam" id="3.40.50.300:FF:000091">
    <property type="entry name" value="Probable GTP-binding protein 1"/>
    <property type="match status" value="1"/>
</dbReference>
<dbReference type="GeneID" id="5723004"/>
<dbReference type="STRING" id="3055.A0A2K3DWB3"/>
<dbReference type="CDD" id="cd04165">
    <property type="entry name" value="GTPBP1_like"/>
    <property type="match status" value="1"/>
</dbReference>
<feature type="region of interest" description="Disordered" evidence="6">
    <location>
        <begin position="638"/>
        <end position="713"/>
    </location>
</feature>
<dbReference type="KEGG" id="cre:CHLRE_03g159650v5"/>
<dbReference type="Gene3D" id="3.40.50.300">
    <property type="entry name" value="P-loop containing nucleotide triphosphate hydrolases"/>
    <property type="match status" value="1"/>
</dbReference>
<dbReference type="PANTHER" id="PTHR43721">
    <property type="entry name" value="ELONGATION FACTOR TU-RELATED"/>
    <property type="match status" value="1"/>
</dbReference>
<keyword evidence="4" id="KW-0547">Nucleotide-binding</keyword>
<dbReference type="InterPro" id="IPR027417">
    <property type="entry name" value="P-loop_NTPase"/>
</dbReference>
<dbReference type="InterPro" id="IPR000795">
    <property type="entry name" value="T_Tr_GTP-bd_dom"/>
</dbReference>
<sequence length="713" mass="75365">MAHYHGKHSKGMHHLSAHNHDAHGWVEGITSLKADDRAVELLADEPERLPGAMTGQASATAAAAAAAARAATASAGTPAKGEKPTSSDGTGGDAAAAPSPASPGGAGGAAAPGVVSLTRPEDFESALQHALEVMTAEIEAVGEMMLEVGAPMGWGPVGLTAEQLGTCLDRIRTAVEPLQVDATVVCQRTTQLPTATGPVDCVTADVLLRRRPGPKGPQEVRVAIIGNVDSGKSTMVGVLTRSMLDDGRGLARSKVFKHHHEEATGRTSSIGQHTLCLDSKGGILNDSLFRTATCHEYIAKASKVLTLVDLAGHERYFRTTAYGLTGHLPDYACLIVGANMGVVGMCKEHLGVALALKVPVFFVVTKVDIAPEHILKQTVQNLASILKKPGVKKKPFLVRNQEDVLLCARNMNTDSLAPIFLTSAVTGKGLDLVRLFYNLLPQRQRWVDKQRELAEFVIDETFGVPGVGTVVAGTVKRGIITPNTMLLLGPDIGDGSFKAAAIKSIHYKRLPVNTVVAGQTAALALKKTKRSQVRKGMVLVDERLKPAASWEFDADIAILTHSTTIQPRYQAVIHCEIIRQAARVVAMDRERLRSGDRACVRFRFIQRPEYVTSGTRFVFREGRTKGIGIVVGTEHQPADRINTPRGANGEPLDPHRPDELEADRERERALAEVGTGTGAGTSSSTGGVVPGAAGAGGDVAAPLSPASAVAVRG</sequence>
<evidence type="ECO:0000313" key="8">
    <source>
        <dbReference type="EMBL" id="PNW84819.1"/>
    </source>
</evidence>
<name>A0A2K3DWB3_CHLRE</name>
<evidence type="ECO:0000256" key="1">
    <source>
        <dbReference type="ARBA" id="ARBA00003982"/>
    </source>
</evidence>
<dbReference type="SUPFAM" id="SSF52540">
    <property type="entry name" value="P-loop containing nucleoside triphosphate hydrolases"/>
    <property type="match status" value="1"/>
</dbReference>
<dbReference type="ExpressionAtlas" id="A0A2K3DWB3">
    <property type="expression patterns" value="baseline and differential"/>
</dbReference>
<evidence type="ECO:0000256" key="6">
    <source>
        <dbReference type="SAM" id="MobiDB-lite"/>
    </source>
</evidence>
<dbReference type="Gramene" id="PNW84819">
    <property type="protein sequence ID" value="PNW84819"/>
    <property type="gene ID" value="CHLRE_03g159650v5"/>
</dbReference>
<evidence type="ECO:0000256" key="2">
    <source>
        <dbReference type="ARBA" id="ARBA00007249"/>
    </source>
</evidence>